<feature type="transmembrane region" description="Helical" evidence="1">
    <location>
        <begin position="64"/>
        <end position="85"/>
    </location>
</feature>
<dbReference type="InterPro" id="IPR047784">
    <property type="entry name" value="TrgA"/>
</dbReference>
<name>A0ABV3RIT2_9RHOB</name>
<proteinExistence type="predicted"/>
<dbReference type="NCBIfam" id="NF033773">
    <property type="entry name" value="tellur_TrgA"/>
    <property type="match status" value="1"/>
</dbReference>
<evidence type="ECO:0000313" key="2">
    <source>
        <dbReference type="EMBL" id="MEW9918824.1"/>
    </source>
</evidence>
<dbReference type="EMBL" id="JBFNXX010000002">
    <property type="protein sequence ID" value="MEW9918824.1"/>
    <property type="molecule type" value="Genomic_DNA"/>
</dbReference>
<evidence type="ECO:0000256" key="1">
    <source>
        <dbReference type="SAM" id="Phobius"/>
    </source>
</evidence>
<sequence length="146" mass="15768">MPTAARLMGAMCLAVVAYAMSLIVIPLMPESTDFGNFIPINIILGLFVGWIVMGRRAGRGTTAAINNGLTGVFVLLLWGVGLQAVNEMIRLAMRNRYDGPFEAIVDTFKIGAEFAWIIATVPMGIAFLVGAVISGLLTEYASTRWR</sequence>
<keyword evidence="1" id="KW-0812">Transmembrane</keyword>
<feature type="transmembrane region" description="Helical" evidence="1">
    <location>
        <begin position="7"/>
        <end position="28"/>
    </location>
</feature>
<dbReference type="RefSeq" id="WP_367876523.1">
    <property type="nucleotide sequence ID" value="NZ_JBFNXX010000002.1"/>
</dbReference>
<dbReference type="Proteomes" id="UP001556098">
    <property type="component" value="Unassembled WGS sequence"/>
</dbReference>
<organism evidence="2 3">
    <name type="scientific">Sulfitobacter sediminis</name>
    <dbReference type="NCBI Taxonomy" id="3234186"/>
    <lineage>
        <taxon>Bacteria</taxon>
        <taxon>Pseudomonadati</taxon>
        <taxon>Pseudomonadota</taxon>
        <taxon>Alphaproteobacteria</taxon>
        <taxon>Rhodobacterales</taxon>
        <taxon>Roseobacteraceae</taxon>
        <taxon>Sulfitobacter</taxon>
    </lineage>
</organism>
<gene>
    <name evidence="2" type="ORF">AB2B41_04380</name>
</gene>
<keyword evidence="3" id="KW-1185">Reference proteome</keyword>
<feature type="transmembrane region" description="Helical" evidence="1">
    <location>
        <begin position="34"/>
        <end position="52"/>
    </location>
</feature>
<protein>
    <submittedName>
        <fullName evidence="2">TrgA family protein</fullName>
    </submittedName>
</protein>
<feature type="transmembrane region" description="Helical" evidence="1">
    <location>
        <begin position="114"/>
        <end position="137"/>
    </location>
</feature>
<evidence type="ECO:0000313" key="3">
    <source>
        <dbReference type="Proteomes" id="UP001556098"/>
    </source>
</evidence>
<accession>A0ABV3RIT2</accession>
<keyword evidence="1" id="KW-0472">Membrane</keyword>
<keyword evidence="1" id="KW-1133">Transmembrane helix</keyword>
<reference evidence="2 3" key="1">
    <citation type="submission" date="2024-07" db="EMBL/GenBank/DDBJ databases">
        <title>Marimonas sp.nov., isolated from tidal-flat sediment.</title>
        <authorList>
            <person name="Jayan J.N."/>
            <person name="Lee S.S."/>
        </authorList>
    </citation>
    <scope>NUCLEOTIDE SEQUENCE [LARGE SCALE GENOMIC DNA]</scope>
    <source>
        <strain evidence="2 3">MJW-29</strain>
    </source>
</reference>
<comment type="caution">
    <text evidence="2">The sequence shown here is derived from an EMBL/GenBank/DDBJ whole genome shotgun (WGS) entry which is preliminary data.</text>
</comment>